<keyword evidence="4 7" id="KW-0812">Transmembrane</keyword>
<evidence type="ECO:0000256" key="2">
    <source>
        <dbReference type="ARBA" id="ARBA00006679"/>
    </source>
</evidence>
<evidence type="ECO:0000256" key="6">
    <source>
        <dbReference type="ARBA" id="ARBA00023136"/>
    </source>
</evidence>
<proteinExistence type="inferred from homology"/>
<feature type="transmembrane region" description="Helical" evidence="7">
    <location>
        <begin position="59"/>
        <end position="80"/>
    </location>
</feature>
<evidence type="ECO:0000256" key="3">
    <source>
        <dbReference type="ARBA" id="ARBA00022475"/>
    </source>
</evidence>
<feature type="transmembrane region" description="Helical" evidence="7">
    <location>
        <begin position="118"/>
        <end position="137"/>
    </location>
</feature>
<feature type="transmembrane region" description="Helical" evidence="7">
    <location>
        <begin position="87"/>
        <end position="106"/>
    </location>
</feature>
<protein>
    <submittedName>
        <fullName evidence="8">Uncharacterized membrane protein YphA, DoxX/SURF4 family</fullName>
    </submittedName>
</protein>
<dbReference type="STRING" id="226505.SAMN05444394_3084"/>
<keyword evidence="5 7" id="KW-1133">Transmembrane helix</keyword>
<comment type="subcellular location">
    <subcellularLocation>
        <location evidence="1">Cell membrane</location>
        <topology evidence="1">Multi-pass membrane protein</topology>
    </subcellularLocation>
</comment>
<evidence type="ECO:0000256" key="4">
    <source>
        <dbReference type="ARBA" id="ARBA00022692"/>
    </source>
</evidence>
<dbReference type="Proteomes" id="UP000185221">
    <property type="component" value="Unassembled WGS sequence"/>
</dbReference>
<dbReference type="InterPro" id="IPR051907">
    <property type="entry name" value="DoxX-like_oxidoreductase"/>
</dbReference>
<organism evidence="8 9">
    <name type="scientific">Algoriphagus halophilus</name>
    <dbReference type="NCBI Taxonomy" id="226505"/>
    <lineage>
        <taxon>Bacteria</taxon>
        <taxon>Pseudomonadati</taxon>
        <taxon>Bacteroidota</taxon>
        <taxon>Cytophagia</taxon>
        <taxon>Cytophagales</taxon>
        <taxon>Cyclobacteriaceae</taxon>
        <taxon>Algoriphagus</taxon>
    </lineage>
</organism>
<evidence type="ECO:0000256" key="7">
    <source>
        <dbReference type="SAM" id="Phobius"/>
    </source>
</evidence>
<dbReference type="GO" id="GO:0005886">
    <property type="term" value="C:plasma membrane"/>
    <property type="evidence" value="ECO:0007669"/>
    <property type="project" value="UniProtKB-SubCell"/>
</dbReference>
<feature type="transmembrane region" description="Helical" evidence="7">
    <location>
        <begin position="21"/>
        <end position="39"/>
    </location>
</feature>
<dbReference type="InterPro" id="IPR032808">
    <property type="entry name" value="DoxX"/>
</dbReference>
<evidence type="ECO:0000256" key="5">
    <source>
        <dbReference type="ARBA" id="ARBA00022989"/>
    </source>
</evidence>
<comment type="similarity">
    <text evidence="2">Belongs to the DoxX family.</text>
</comment>
<dbReference type="PANTHER" id="PTHR33452:SF1">
    <property type="entry name" value="INNER MEMBRANE PROTEIN YPHA-RELATED"/>
    <property type="match status" value="1"/>
</dbReference>
<keyword evidence="3" id="KW-1003">Cell membrane</keyword>
<dbReference type="RefSeq" id="WP_074225849.1">
    <property type="nucleotide sequence ID" value="NZ_CP146486.1"/>
</dbReference>
<evidence type="ECO:0000313" key="9">
    <source>
        <dbReference type="Proteomes" id="UP000185221"/>
    </source>
</evidence>
<dbReference type="Pfam" id="PF07681">
    <property type="entry name" value="DoxX"/>
    <property type="match status" value="1"/>
</dbReference>
<evidence type="ECO:0000313" key="8">
    <source>
        <dbReference type="EMBL" id="SIO04386.1"/>
    </source>
</evidence>
<name>A0A1N6G9Z8_9BACT</name>
<dbReference type="EMBL" id="FSRC01000002">
    <property type="protein sequence ID" value="SIO04386.1"/>
    <property type="molecule type" value="Genomic_DNA"/>
</dbReference>
<keyword evidence="9" id="KW-1185">Reference proteome</keyword>
<accession>A0A1N6G9Z8</accession>
<keyword evidence="6 7" id="KW-0472">Membrane</keyword>
<evidence type="ECO:0000256" key="1">
    <source>
        <dbReference type="ARBA" id="ARBA00004651"/>
    </source>
</evidence>
<sequence length="147" mass="16438">MNAVQKMEHWADAHHPQWIDFLRVVLGLFIFYKGVLFISNTDALLETMKNADLQFVNLGLAHFVAFAHLVGGILIAMGLVTRFAIAFQIPILLGAVLFVNINQGFLSVSNNLEFETSILVLVLLIVFLIFGSGKFSVDHWMKKHPNG</sequence>
<dbReference type="PANTHER" id="PTHR33452">
    <property type="entry name" value="OXIDOREDUCTASE CATD-RELATED"/>
    <property type="match status" value="1"/>
</dbReference>
<dbReference type="OrthoDB" id="680764at2"/>
<reference evidence="9" key="1">
    <citation type="submission" date="2016-11" db="EMBL/GenBank/DDBJ databases">
        <authorList>
            <person name="Varghese N."/>
            <person name="Submissions S."/>
        </authorList>
    </citation>
    <scope>NUCLEOTIDE SEQUENCE [LARGE SCALE GENOMIC DNA]</scope>
    <source>
        <strain evidence="9">DSM 15292</strain>
    </source>
</reference>
<dbReference type="AlphaFoldDB" id="A0A1N6G9Z8"/>
<gene>
    <name evidence="8" type="ORF">SAMN05444394_3084</name>
</gene>